<keyword evidence="2" id="KW-1185">Reference proteome</keyword>
<dbReference type="Pfam" id="PF03567">
    <property type="entry name" value="Sulfotransfer_2"/>
    <property type="match status" value="1"/>
</dbReference>
<protein>
    <recommendedName>
        <fullName evidence="3">Sulfotransferase family protein</fullName>
    </recommendedName>
</protein>
<comment type="caution">
    <text evidence="1">The sequence shown here is derived from an EMBL/GenBank/DDBJ whole genome shotgun (WGS) entry which is preliminary data.</text>
</comment>
<evidence type="ECO:0000313" key="2">
    <source>
        <dbReference type="Proteomes" id="UP000449846"/>
    </source>
</evidence>
<organism evidence="1 2">
    <name type="scientific">Paracoccus litorisediminis</name>
    <dbReference type="NCBI Taxonomy" id="2006130"/>
    <lineage>
        <taxon>Bacteria</taxon>
        <taxon>Pseudomonadati</taxon>
        <taxon>Pseudomonadota</taxon>
        <taxon>Alphaproteobacteria</taxon>
        <taxon>Rhodobacterales</taxon>
        <taxon>Paracoccaceae</taxon>
        <taxon>Paracoccus</taxon>
    </lineage>
</organism>
<gene>
    <name evidence="1" type="ORF">GL300_09210</name>
</gene>
<reference evidence="1 2" key="1">
    <citation type="submission" date="2019-11" db="EMBL/GenBank/DDBJ databases">
        <authorList>
            <person name="Dong K."/>
        </authorList>
    </citation>
    <scope>NUCLEOTIDE SEQUENCE [LARGE SCALE GENOMIC DNA]</scope>
    <source>
        <strain evidence="1 2">NBRC 112902</strain>
    </source>
</reference>
<name>A0A844HHL4_9RHOB</name>
<sequence>MKHRRIAKGSPLRDATMPVQWERRATAVGRLPSDEAQPALSPRNLDKPLVVLGEISRRIILVRDPLQRLLSAYSNRVVHHHERSPGKAQKQLTEHDLAPTPSLQEFIAKLPQYARAVETINHHPRPLVDYAGGAQDIIPASTGCSRSAIWSAISRQSLDDC</sequence>
<dbReference type="InterPro" id="IPR005331">
    <property type="entry name" value="Sulfotransferase"/>
</dbReference>
<dbReference type="OrthoDB" id="554104at2"/>
<accession>A0A844HHL4</accession>
<dbReference type="GO" id="GO:0016020">
    <property type="term" value="C:membrane"/>
    <property type="evidence" value="ECO:0007669"/>
    <property type="project" value="InterPro"/>
</dbReference>
<proteinExistence type="predicted"/>
<dbReference type="AlphaFoldDB" id="A0A844HHL4"/>
<evidence type="ECO:0000313" key="1">
    <source>
        <dbReference type="EMBL" id="MTH59390.1"/>
    </source>
</evidence>
<dbReference type="EMBL" id="WMIG01000003">
    <property type="protein sequence ID" value="MTH59390.1"/>
    <property type="molecule type" value="Genomic_DNA"/>
</dbReference>
<dbReference type="Proteomes" id="UP000449846">
    <property type="component" value="Unassembled WGS sequence"/>
</dbReference>
<evidence type="ECO:0008006" key="3">
    <source>
        <dbReference type="Google" id="ProtNLM"/>
    </source>
</evidence>
<dbReference type="GO" id="GO:0008146">
    <property type="term" value="F:sulfotransferase activity"/>
    <property type="evidence" value="ECO:0007669"/>
    <property type="project" value="InterPro"/>
</dbReference>